<dbReference type="SUPFAM" id="SSF51735">
    <property type="entry name" value="NAD(P)-binding Rossmann-fold domains"/>
    <property type="match status" value="1"/>
</dbReference>
<dbReference type="EMBL" id="VMBG01000001">
    <property type="protein sequence ID" value="TSJ79179.1"/>
    <property type="molecule type" value="Genomic_DNA"/>
</dbReference>
<reference evidence="4 5" key="1">
    <citation type="submission" date="2019-07" db="EMBL/GenBank/DDBJ databases">
        <title>Description of 53C-WASEF.</title>
        <authorList>
            <person name="Pitt A."/>
            <person name="Hahn M.W."/>
        </authorList>
    </citation>
    <scope>NUCLEOTIDE SEQUENCE [LARGE SCALE GENOMIC DNA]</scope>
    <source>
        <strain evidence="4 5">53C-WASEF</strain>
    </source>
</reference>
<comment type="caution">
    <text evidence="4">The sequence shown here is derived from an EMBL/GenBank/DDBJ whole genome shotgun (WGS) entry which is preliminary data.</text>
</comment>
<name>A0A556QRD0_9BACT</name>
<dbReference type="PANTHER" id="PTHR43818">
    <property type="entry name" value="BCDNA.GH03377"/>
    <property type="match status" value="1"/>
</dbReference>
<feature type="domain" description="Gfo/Idh/MocA-like oxidoreductase N-terminal" evidence="2">
    <location>
        <begin position="9"/>
        <end position="127"/>
    </location>
</feature>
<dbReference type="AlphaFoldDB" id="A0A556QRD0"/>
<dbReference type="Proteomes" id="UP000315648">
    <property type="component" value="Unassembled WGS sequence"/>
</dbReference>
<dbReference type="InterPro" id="IPR000683">
    <property type="entry name" value="Gfo/Idh/MocA-like_OxRdtase_N"/>
</dbReference>
<dbReference type="Gene3D" id="3.30.360.10">
    <property type="entry name" value="Dihydrodipicolinate Reductase, domain 2"/>
    <property type="match status" value="1"/>
</dbReference>
<protein>
    <submittedName>
        <fullName evidence="4">Gfo/Idh/MocA family oxidoreductase</fullName>
    </submittedName>
</protein>
<dbReference type="InterPro" id="IPR055170">
    <property type="entry name" value="GFO_IDH_MocA-like_dom"/>
</dbReference>
<organism evidence="4 5">
    <name type="scientific">Rariglobus hedericola</name>
    <dbReference type="NCBI Taxonomy" id="2597822"/>
    <lineage>
        <taxon>Bacteria</taxon>
        <taxon>Pseudomonadati</taxon>
        <taxon>Verrucomicrobiota</taxon>
        <taxon>Opitutia</taxon>
        <taxon>Opitutales</taxon>
        <taxon>Opitutaceae</taxon>
        <taxon>Rariglobus</taxon>
    </lineage>
</organism>
<evidence type="ECO:0000259" key="3">
    <source>
        <dbReference type="Pfam" id="PF22725"/>
    </source>
</evidence>
<dbReference type="PANTHER" id="PTHR43818:SF11">
    <property type="entry name" value="BCDNA.GH03377"/>
    <property type="match status" value="1"/>
</dbReference>
<evidence type="ECO:0000259" key="2">
    <source>
        <dbReference type="Pfam" id="PF01408"/>
    </source>
</evidence>
<dbReference type="RefSeq" id="WP_144229521.1">
    <property type="nucleotide sequence ID" value="NZ_CBCRVV010000018.1"/>
</dbReference>
<dbReference type="SUPFAM" id="SSF55347">
    <property type="entry name" value="Glyceraldehyde-3-phosphate dehydrogenase-like, C-terminal domain"/>
    <property type="match status" value="1"/>
</dbReference>
<proteinExistence type="predicted"/>
<keyword evidence="1" id="KW-0560">Oxidoreductase</keyword>
<gene>
    <name evidence="4" type="ORF">FPL22_07755</name>
</gene>
<dbReference type="GO" id="GO:0000166">
    <property type="term" value="F:nucleotide binding"/>
    <property type="evidence" value="ECO:0007669"/>
    <property type="project" value="InterPro"/>
</dbReference>
<dbReference type="Pfam" id="PF22725">
    <property type="entry name" value="GFO_IDH_MocA_C3"/>
    <property type="match status" value="1"/>
</dbReference>
<evidence type="ECO:0000313" key="5">
    <source>
        <dbReference type="Proteomes" id="UP000315648"/>
    </source>
</evidence>
<dbReference type="Pfam" id="PF01408">
    <property type="entry name" value="GFO_IDH_MocA"/>
    <property type="match status" value="1"/>
</dbReference>
<feature type="domain" description="GFO/IDH/MocA-like oxidoreductase" evidence="3">
    <location>
        <begin position="136"/>
        <end position="277"/>
    </location>
</feature>
<accession>A0A556QRD0</accession>
<dbReference type="GO" id="GO:0016491">
    <property type="term" value="F:oxidoreductase activity"/>
    <property type="evidence" value="ECO:0007669"/>
    <property type="project" value="UniProtKB-KW"/>
</dbReference>
<evidence type="ECO:0000313" key="4">
    <source>
        <dbReference type="EMBL" id="TSJ79179.1"/>
    </source>
</evidence>
<evidence type="ECO:0000256" key="1">
    <source>
        <dbReference type="ARBA" id="ARBA00023002"/>
    </source>
</evidence>
<keyword evidence="5" id="KW-1185">Reference proteome</keyword>
<dbReference type="OrthoDB" id="9815825at2"/>
<sequence length="354" mass="38374">MPSPKKSSVRIAIIGTGGMAANHAKRFKEVPGCTLVAAVDVSRERVEKFAADHGIPATFLSLDELLKGAEFDAVSIVTPDPFHAAQSIQCLKAGKHVLCEKPLALNHSDASKMVAAAQKAGVINMVNLSYRDWPAIQAVAKVIAAGRIGEIRHVEANYLQSWLPSKIWGDWRTTPAWLWRLSTKHGSRGVLGDVGVHIVDFATFPAGPVKNVYCKLKTFDKAPGNIVGEYTLDANDSAVMTVEFANGALGTIHTTRWSGGHANRLFLKISGTKGSIEIDSERSTTSYKFCAGHDLDKAQWITIDTKPTPNNYARFIKSIRTGKQDQPDFARGAEVQKVLDACITSDAKGRPINV</sequence>
<dbReference type="InterPro" id="IPR036291">
    <property type="entry name" value="NAD(P)-bd_dom_sf"/>
</dbReference>
<dbReference type="Gene3D" id="3.40.50.720">
    <property type="entry name" value="NAD(P)-binding Rossmann-like Domain"/>
    <property type="match status" value="1"/>
</dbReference>
<dbReference type="InterPro" id="IPR050463">
    <property type="entry name" value="Gfo/Idh/MocA_oxidrdct_glycsds"/>
</dbReference>